<sequence length="92" mass="10565">MTEIGIDATQYSYLVTCSDCAHWRSLRSTRGGAWRVAADHLRHVHAELEAAKAAARAARNCEHRQRITRPDNQRRPASRSDQRRPPARPRHK</sequence>
<dbReference type="EMBL" id="FNLM01000034">
    <property type="protein sequence ID" value="SDU50538.1"/>
    <property type="molecule type" value="Genomic_DNA"/>
</dbReference>
<evidence type="ECO:0000313" key="2">
    <source>
        <dbReference type="EMBL" id="SDU50538.1"/>
    </source>
</evidence>
<dbReference type="STRING" id="158898.SAMN04488548_1341660"/>
<proteinExistence type="predicted"/>
<protein>
    <submittedName>
        <fullName evidence="2">Uncharacterized protein</fullName>
    </submittedName>
</protein>
<reference evidence="2 3" key="1">
    <citation type="submission" date="2016-10" db="EMBL/GenBank/DDBJ databases">
        <authorList>
            <person name="de Groot N.N."/>
        </authorList>
    </citation>
    <scope>NUCLEOTIDE SEQUENCE [LARGE SCALE GENOMIC DNA]</scope>
    <source>
        <strain evidence="2 3">DSM 44215</strain>
    </source>
</reference>
<organism evidence="2 3">
    <name type="scientific">Gordonia westfalica</name>
    <dbReference type="NCBI Taxonomy" id="158898"/>
    <lineage>
        <taxon>Bacteria</taxon>
        <taxon>Bacillati</taxon>
        <taxon>Actinomycetota</taxon>
        <taxon>Actinomycetes</taxon>
        <taxon>Mycobacteriales</taxon>
        <taxon>Gordoniaceae</taxon>
        <taxon>Gordonia</taxon>
    </lineage>
</organism>
<dbReference type="AlphaFoldDB" id="A0A1H2J399"/>
<accession>A0A1H2J399</accession>
<feature type="region of interest" description="Disordered" evidence="1">
    <location>
        <begin position="56"/>
        <end position="92"/>
    </location>
</feature>
<gene>
    <name evidence="2" type="ORF">SAMN04488548_1341660</name>
</gene>
<name>A0A1H2J399_9ACTN</name>
<dbReference type="RefSeq" id="WP_074850019.1">
    <property type="nucleotide sequence ID" value="NZ_FNLM01000034.1"/>
</dbReference>
<evidence type="ECO:0000256" key="1">
    <source>
        <dbReference type="SAM" id="MobiDB-lite"/>
    </source>
</evidence>
<feature type="compositionally biased region" description="Basic and acidic residues" evidence="1">
    <location>
        <begin position="59"/>
        <end position="84"/>
    </location>
</feature>
<evidence type="ECO:0000313" key="3">
    <source>
        <dbReference type="Proteomes" id="UP000183180"/>
    </source>
</evidence>
<dbReference type="Proteomes" id="UP000183180">
    <property type="component" value="Unassembled WGS sequence"/>
</dbReference>